<sequence>MADSLEAQVRERLRQQGTGWVDQLLAELIPSPAAAVTGRSRSAAKNTSAGPARRSRPPSRLSPSPPRRKSRSAARKAPAIAASPRIPAGSTLPPVSTPVRPPVMLMNCCCMHYTISV</sequence>
<name>A0A974CBY9_XENLA</name>
<organism evidence="2 3">
    <name type="scientific">Xenopus laevis</name>
    <name type="common">African clawed frog</name>
    <dbReference type="NCBI Taxonomy" id="8355"/>
    <lineage>
        <taxon>Eukaryota</taxon>
        <taxon>Metazoa</taxon>
        <taxon>Chordata</taxon>
        <taxon>Craniata</taxon>
        <taxon>Vertebrata</taxon>
        <taxon>Euteleostomi</taxon>
        <taxon>Amphibia</taxon>
        <taxon>Batrachia</taxon>
        <taxon>Anura</taxon>
        <taxon>Pipoidea</taxon>
        <taxon>Pipidae</taxon>
        <taxon>Xenopodinae</taxon>
        <taxon>Xenopus</taxon>
        <taxon>Xenopus</taxon>
    </lineage>
</organism>
<evidence type="ECO:0000313" key="3">
    <source>
        <dbReference type="Proteomes" id="UP000694892"/>
    </source>
</evidence>
<feature type="compositionally biased region" description="Low complexity" evidence="1">
    <location>
        <begin position="48"/>
        <end position="62"/>
    </location>
</feature>
<reference evidence="3" key="1">
    <citation type="journal article" date="2016" name="Nature">
        <title>Genome evolution in the allotetraploid frog Xenopus laevis.</title>
        <authorList>
            <person name="Session A.M."/>
            <person name="Uno Y."/>
            <person name="Kwon T."/>
            <person name="Chapman J.A."/>
            <person name="Toyoda A."/>
            <person name="Takahashi S."/>
            <person name="Fukui A."/>
            <person name="Hikosaka A."/>
            <person name="Suzuki A."/>
            <person name="Kondo M."/>
            <person name="van Heeringen S.J."/>
            <person name="Quigley I."/>
            <person name="Heinz S."/>
            <person name="Ogino H."/>
            <person name="Ochi H."/>
            <person name="Hellsten U."/>
            <person name="Lyons J.B."/>
            <person name="Simakov O."/>
            <person name="Putnam N."/>
            <person name="Stites J."/>
            <person name="Kuroki Y."/>
            <person name="Tanaka T."/>
            <person name="Michiue T."/>
            <person name="Watanabe M."/>
            <person name="Bogdanovic O."/>
            <person name="Lister R."/>
            <person name="Georgiou G."/>
            <person name="Paranjpe S.S."/>
            <person name="van Kruijsbergen I."/>
            <person name="Shu S."/>
            <person name="Carlson J."/>
            <person name="Kinoshita T."/>
            <person name="Ohta Y."/>
            <person name="Mawaribuchi S."/>
            <person name="Jenkins J."/>
            <person name="Grimwood J."/>
            <person name="Schmutz J."/>
            <person name="Mitros T."/>
            <person name="Mozaffari S.V."/>
            <person name="Suzuki Y."/>
            <person name="Haramoto Y."/>
            <person name="Yamamoto T.S."/>
            <person name="Takagi C."/>
            <person name="Heald R."/>
            <person name="Miller K."/>
            <person name="Haudenschild C."/>
            <person name="Kitzman J."/>
            <person name="Nakayama T."/>
            <person name="Izutsu Y."/>
            <person name="Robert J."/>
            <person name="Fortriede J."/>
            <person name="Burns K."/>
            <person name="Lotay V."/>
            <person name="Karimi K."/>
            <person name="Yasuoka Y."/>
            <person name="Dichmann D.S."/>
            <person name="Flajnik M.F."/>
            <person name="Houston D.W."/>
            <person name="Shendure J."/>
            <person name="DuPasquier L."/>
            <person name="Vize P.D."/>
            <person name="Zorn A.M."/>
            <person name="Ito M."/>
            <person name="Marcotte E.M."/>
            <person name="Wallingford J.B."/>
            <person name="Ito Y."/>
            <person name="Asashima M."/>
            <person name="Ueno N."/>
            <person name="Matsuda Y."/>
            <person name="Veenstra G.J."/>
            <person name="Fujiyama A."/>
            <person name="Harland R.M."/>
            <person name="Taira M."/>
            <person name="Rokhsar D.S."/>
        </authorList>
    </citation>
    <scope>NUCLEOTIDE SEQUENCE [LARGE SCALE GENOMIC DNA]</scope>
    <source>
        <strain evidence="3">J</strain>
    </source>
</reference>
<evidence type="ECO:0000256" key="1">
    <source>
        <dbReference type="SAM" id="MobiDB-lite"/>
    </source>
</evidence>
<protein>
    <submittedName>
        <fullName evidence="2">Uncharacterized protein</fullName>
    </submittedName>
</protein>
<proteinExistence type="predicted"/>
<feature type="region of interest" description="Disordered" evidence="1">
    <location>
        <begin position="32"/>
        <end position="100"/>
    </location>
</feature>
<dbReference type="EMBL" id="CM004479">
    <property type="protein sequence ID" value="OCT70137.1"/>
    <property type="molecule type" value="Genomic_DNA"/>
</dbReference>
<evidence type="ECO:0000313" key="2">
    <source>
        <dbReference type="EMBL" id="OCT70137.1"/>
    </source>
</evidence>
<feature type="compositionally biased region" description="Low complexity" evidence="1">
    <location>
        <begin position="75"/>
        <end position="90"/>
    </location>
</feature>
<gene>
    <name evidence="2" type="ORF">XELAEV_18037058mg</name>
</gene>
<dbReference type="AlphaFoldDB" id="A0A974CBY9"/>
<accession>A0A974CBY9</accession>
<dbReference type="Proteomes" id="UP000694892">
    <property type="component" value="Chromosome 7S"/>
</dbReference>